<reference evidence="1 2" key="2">
    <citation type="submission" date="2018-11" db="EMBL/GenBank/DDBJ databases">
        <authorList>
            <consortium name="Pathogen Informatics"/>
        </authorList>
    </citation>
    <scope>NUCLEOTIDE SEQUENCE [LARGE SCALE GENOMIC DNA]</scope>
    <source>
        <strain evidence="1 2">NST_G2</strain>
    </source>
</reference>
<evidence type="ECO:0000313" key="3">
    <source>
        <dbReference type="WBParaSite" id="SSLN_0000713901-mRNA-1"/>
    </source>
</evidence>
<dbReference type="AlphaFoldDB" id="A0A183SRS2"/>
<dbReference type="EMBL" id="UYSU01033904">
    <property type="protein sequence ID" value="VDL93305.1"/>
    <property type="molecule type" value="Genomic_DNA"/>
</dbReference>
<accession>A0A183SRS2</accession>
<dbReference type="WBParaSite" id="SSLN_0000713901-mRNA-1">
    <property type="protein sequence ID" value="SSLN_0000713901-mRNA-1"/>
    <property type="gene ID" value="SSLN_0000713901"/>
</dbReference>
<name>A0A183SRS2_SCHSO</name>
<gene>
    <name evidence="1" type="ORF">SSLN_LOCUS6920</name>
</gene>
<protein>
    <submittedName>
        <fullName evidence="3">PI3K/PI4K domain-containing protein</fullName>
    </submittedName>
</protein>
<evidence type="ECO:0000313" key="2">
    <source>
        <dbReference type="Proteomes" id="UP000275846"/>
    </source>
</evidence>
<evidence type="ECO:0000313" key="1">
    <source>
        <dbReference type="EMBL" id="VDL93305.1"/>
    </source>
</evidence>
<keyword evidence="2" id="KW-1185">Reference proteome</keyword>
<sequence>MRQLFNRVEFAWDIEPTILQQAFGFLTVSVLANTAVECPFSRMHEHEVIVGPEFLKWITFNLGKHVARPMSYEEAPHLVLNKVLRIVCCFCLADDRLHGCNHVGSFAISGVK</sequence>
<organism evidence="3">
    <name type="scientific">Schistocephalus solidus</name>
    <name type="common">Tapeworm</name>
    <dbReference type="NCBI Taxonomy" id="70667"/>
    <lineage>
        <taxon>Eukaryota</taxon>
        <taxon>Metazoa</taxon>
        <taxon>Spiralia</taxon>
        <taxon>Lophotrochozoa</taxon>
        <taxon>Platyhelminthes</taxon>
        <taxon>Cestoda</taxon>
        <taxon>Eucestoda</taxon>
        <taxon>Diphyllobothriidea</taxon>
        <taxon>Diphyllobothriidae</taxon>
        <taxon>Schistocephalus</taxon>
    </lineage>
</organism>
<dbReference type="Proteomes" id="UP000275846">
    <property type="component" value="Unassembled WGS sequence"/>
</dbReference>
<proteinExistence type="predicted"/>
<reference evidence="3" key="1">
    <citation type="submission" date="2016-06" db="UniProtKB">
        <authorList>
            <consortium name="WormBaseParasite"/>
        </authorList>
    </citation>
    <scope>IDENTIFICATION</scope>
</reference>